<feature type="transmembrane region" description="Helical" evidence="2">
    <location>
        <begin position="663"/>
        <end position="682"/>
    </location>
</feature>
<comment type="caution">
    <text evidence="4">The sequence shown here is derived from an EMBL/GenBank/DDBJ whole genome shotgun (WGS) entry which is preliminary data.</text>
</comment>
<feature type="transmembrane region" description="Helical" evidence="2">
    <location>
        <begin position="511"/>
        <end position="533"/>
    </location>
</feature>
<keyword evidence="2" id="KW-1133">Transmembrane helix</keyword>
<keyword evidence="2" id="KW-0812">Transmembrane</keyword>
<feature type="transmembrane region" description="Helical" evidence="2">
    <location>
        <begin position="694"/>
        <end position="715"/>
    </location>
</feature>
<reference evidence="4" key="1">
    <citation type="submission" date="2020-06" db="EMBL/GenBank/DDBJ databases">
        <authorList>
            <person name="Li T."/>
            <person name="Hu X."/>
            <person name="Zhang T."/>
            <person name="Song X."/>
            <person name="Zhang H."/>
            <person name="Dai N."/>
            <person name="Sheng W."/>
            <person name="Hou X."/>
            <person name="Wei L."/>
        </authorList>
    </citation>
    <scope>NUCLEOTIDE SEQUENCE</scope>
    <source>
        <strain evidence="4">G01</strain>
        <tissue evidence="4">Leaf</tissue>
    </source>
</reference>
<dbReference type="InterPro" id="IPR001810">
    <property type="entry name" value="F-box_dom"/>
</dbReference>
<dbReference type="GO" id="GO:0042765">
    <property type="term" value="C:GPI-anchor transamidase complex"/>
    <property type="evidence" value="ECO:0007669"/>
    <property type="project" value="InterPro"/>
</dbReference>
<evidence type="ECO:0000256" key="1">
    <source>
        <dbReference type="SAM" id="MobiDB-lite"/>
    </source>
</evidence>
<dbReference type="EMBL" id="JACGWK010000001">
    <property type="protein sequence ID" value="KAL0381750.1"/>
    <property type="molecule type" value="Genomic_DNA"/>
</dbReference>
<feature type="transmembrane region" description="Helical" evidence="2">
    <location>
        <begin position="727"/>
        <end position="745"/>
    </location>
</feature>
<proteinExistence type="predicted"/>
<sequence length="962" mass="105745">MAIGPKHSAQPKKKPIFYQKAEEKTTADLATTSYSESRTEKLKSSAVVEDRAEAKSSTPIGEQVWRTLNRSSNQSLDRLFALVYFSFPTVSSSAGIVALLLLPALAKNTYISENALMPGSASPMLSNNDASEAHSFVNRILNLDSETTKTGIEIPELIANHIVDLGGEVNYHKFQPISNKFHPLHFFLGPDAGVIQGNYSCSSYGINTVGIIRAPRGDGKEAIVMVTPYSSVKITTGQALSLGVAYSVFSLLSRVTWLAKDIIWLAADSKHGEYAAVAAWLRDYNTLSFGDLKLYPEICGVSTSPARKTSQVKEDTNGFQRAGTMAAALVIKVADSSTEFEKDVLNIYAEASNGQMPNLDLINVVNYLAVHGQGLQVRVEKIWSLLDSWWLNSLGELIELLGKVATSLNPQGRFGIPVADYVEGSATLASSLYNQALGVPTGPHGAFRDYQVDAITLEISPKFYSTERVLFLLRVGRLVEGVIRSVNNLLEKFHQSFFLYLLTSPNRFVSVGVYMIAFALLIAPLPLVAAALFSDASKTKLGEDKVPLKPAPHGESVPTFTSWKWLYAAKAVLVVHLWSAVVTLLPNFLYQIPNSSPSTNLLIWITLSVLSLFFTYALSGSFSFFSTSQPQRREWALLKSVTVAAAFVGLCLMSVINFATAEIGALLLVPMCLTVVPLRHDLKVNTMRGLIRGACNMLLVFLGFPPTAFLLLKGASDGFGTVRFGDFWNWAETLWAWNSATYIYISLLSKMKNLALDICFLIRWPINPEHNCLGTLKSFFFGKVICSFILQLKEANGYLVQSSDKCLWPCQMSLIERRNSCDCGMVGKWEVVLMFYLSIKTEIKGEASKCERRGKVKDSWEMDELLCDELIQEVFHRLPPSSSSAVSLVSKRWCRLLRSSTTSISLCFPLPTTPPPSLLYPPFFPTTPFSLLFLSPATSLTAAILSFSQSPLLAPTSATSAT</sequence>
<keyword evidence="2" id="KW-0472">Membrane</keyword>
<feature type="domain" description="F-box" evidence="3">
    <location>
        <begin position="866"/>
        <end position="906"/>
    </location>
</feature>
<dbReference type="Pfam" id="PF04114">
    <property type="entry name" value="Gaa1"/>
    <property type="match status" value="1"/>
</dbReference>
<dbReference type="Pfam" id="PF00646">
    <property type="entry name" value="F-box"/>
    <property type="match status" value="1"/>
</dbReference>
<evidence type="ECO:0000313" key="4">
    <source>
        <dbReference type="EMBL" id="KAL0381750.1"/>
    </source>
</evidence>
<organism evidence="4">
    <name type="scientific">Sesamum angustifolium</name>
    <dbReference type="NCBI Taxonomy" id="2727405"/>
    <lineage>
        <taxon>Eukaryota</taxon>
        <taxon>Viridiplantae</taxon>
        <taxon>Streptophyta</taxon>
        <taxon>Embryophyta</taxon>
        <taxon>Tracheophyta</taxon>
        <taxon>Spermatophyta</taxon>
        <taxon>Magnoliopsida</taxon>
        <taxon>eudicotyledons</taxon>
        <taxon>Gunneridae</taxon>
        <taxon>Pentapetalae</taxon>
        <taxon>asterids</taxon>
        <taxon>lamiids</taxon>
        <taxon>Lamiales</taxon>
        <taxon>Pedaliaceae</taxon>
        <taxon>Sesamum</taxon>
    </lineage>
</organism>
<dbReference type="InterPro" id="IPR036047">
    <property type="entry name" value="F-box-like_dom_sf"/>
</dbReference>
<feature type="transmembrane region" description="Helical" evidence="2">
    <location>
        <begin position="565"/>
        <end position="589"/>
    </location>
</feature>
<feature type="transmembrane region" description="Helical" evidence="2">
    <location>
        <begin position="637"/>
        <end position="657"/>
    </location>
</feature>
<dbReference type="GO" id="GO:0016255">
    <property type="term" value="P:attachment of GPI anchor to protein"/>
    <property type="evidence" value="ECO:0007669"/>
    <property type="project" value="TreeGrafter"/>
</dbReference>
<dbReference type="InterPro" id="IPR007246">
    <property type="entry name" value="Gaa1"/>
</dbReference>
<feature type="region of interest" description="Disordered" evidence="1">
    <location>
        <begin position="1"/>
        <end position="21"/>
    </location>
</feature>
<feature type="transmembrane region" description="Helical" evidence="2">
    <location>
        <begin position="601"/>
        <end position="625"/>
    </location>
</feature>
<feature type="transmembrane region" description="Helical" evidence="2">
    <location>
        <begin position="79"/>
        <end position="102"/>
    </location>
</feature>
<accession>A0AAW2RNM1</accession>
<evidence type="ECO:0000256" key="2">
    <source>
        <dbReference type="SAM" id="Phobius"/>
    </source>
</evidence>
<dbReference type="SUPFAM" id="SSF81383">
    <property type="entry name" value="F-box domain"/>
    <property type="match status" value="1"/>
</dbReference>
<evidence type="ECO:0000259" key="3">
    <source>
        <dbReference type="SMART" id="SM00256"/>
    </source>
</evidence>
<reference evidence="4" key="2">
    <citation type="journal article" date="2024" name="Plant">
        <title>Genomic evolution and insights into agronomic trait innovations of Sesamum species.</title>
        <authorList>
            <person name="Miao H."/>
            <person name="Wang L."/>
            <person name="Qu L."/>
            <person name="Liu H."/>
            <person name="Sun Y."/>
            <person name="Le M."/>
            <person name="Wang Q."/>
            <person name="Wei S."/>
            <person name="Zheng Y."/>
            <person name="Lin W."/>
            <person name="Duan Y."/>
            <person name="Cao H."/>
            <person name="Xiong S."/>
            <person name="Wang X."/>
            <person name="Wei L."/>
            <person name="Li C."/>
            <person name="Ma Q."/>
            <person name="Ju M."/>
            <person name="Zhao R."/>
            <person name="Li G."/>
            <person name="Mu C."/>
            <person name="Tian Q."/>
            <person name="Mei H."/>
            <person name="Zhang T."/>
            <person name="Gao T."/>
            <person name="Zhang H."/>
        </authorList>
    </citation>
    <scope>NUCLEOTIDE SEQUENCE</scope>
    <source>
        <strain evidence="4">G01</strain>
    </source>
</reference>
<dbReference type="AlphaFoldDB" id="A0AAW2RNM1"/>
<name>A0AAW2RNM1_9LAMI</name>
<dbReference type="PANTHER" id="PTHR13304">
    <property type="entry name" value="GLYCOSYLPHOSPHATIDYLINOSITOL ANCHOR ATTACHMENT 1 PROTEIN"/>
    <property type="match status" value="1"/>
</dbReference>
<gene>
    <name evidence="4" type="ORF">Sangu_0239300</name>
</gene>
<dbReference type="SMART" id="SM00256">
    <property type="entry name" value="FBOX"/>
    <property type="match status" value="1"/>
</dbReference>
<protein>
    <submittedName>
        <fullName evidence="4">Glycosylphosphatidylinositol anchor attachment 1 protein</fullName>
    </submittedName>
</protein>
<dbReference type="PANTHER" id="PTHR13304:SF0">
    <property type="entry name" value="GLYCOSYLPHOSPHATIDYLINOSITOL ANCHOR ATTACHMENT 1 PROTEIN"/>
    <property type="match status" value="1"/>
</dbReference>